<organism evidence="3 4">
    <name type="scientific">Acinetobacter ursingii</name>
    <dbReference type="NCBI Taxonomy" id="108980"/>
    <lineage>
        <taxon>Bacteria</taxon>
        <taxon>Pseudomonadati</taxon>
        <taxon>Pseudomonadota</taxon>
        <taxon>Gammaproteobacteria</taxon>
        <taxon>Moraxellales</taxon>
        <taxon>Moraxellaceae</taxon>
        <taxon>Acinetobacter</taxon>
    </lineage>
</organism>
<sequence>MKKDLVVKDNALINASYSLDLVEQRLILLAIVEARKTGKGINTNDALSVHAGSYMQNFNVERQPAYISLKKACDDLFSRQFSYQTVNENGNLQNHRARWVSEIAYVENEATVKLIFSPAVVPLVTELEKHFTSYELEQVSSLSSAYAVRLYEILIAWRSIGKVPMIRLEELRNRLGLGVNEYKAMCDLKKRVLDLAINQINEHTDITASYEQHKQGRIIIGFSFKFKQKPQSKLSNQTETITTEQAIPRELEIKPLVSESQAIKYALQLKEHSEIKRFFNYTDTNDLIQRIKKVLLTPNEVNTKAQKVVFQCLAKTDFKNVENV</sequence>
<feature type="domain" description="Initiator Rep protein WH1" evidence="2">
    <location>
        <begin position="6"/>
        <end position="154"/>
    </location>
</feature>
<evidence type="ECO:0000313" key="4">
    <source>
        <dbReference type="Proteomes" id="UP001164064"/>
    </source>
</evidence>
<dbReference type="GO" id="GO:0006270">
    <property type="term" value="P:DNA replication initiation"/>
    <property type="evidence" value="ECO:0007669"/>
    <property type="project" value="InterPro"/>
</dbReference>
<dbReference type="InterPro" id="IPR036390">
    <property type="entry name" value="WH_DNA-bd_sf"/>
</dbReference>
<accession>A0AA46NP44</accession>
<comment type="similarity">
    <text evidence="1">Belongs to the initiator RepB protein family.</text>
</comment>
<dbReference type="EMBL" id="CP089057">
    <property type="protein sequence ID" value="UYF73912.1"/>
    <property type="molecule type" value="Genomic_DNA"/>
</dbReference>
<evidence type="ECO:0000256" key="1">
    <source>
        <dbReference type="ARBA" id="ARBA00038283"/>
    </source>
</evidence>
<dbReference type="AlphaFoldDB" id="A0AA46NP44"/>
<dbReference type="Pfam" id="PF01051">
    <property type="entry name" value="Rep3_N"/>
    <property type="match status" value="1"/>
</dbReference>
<keyword evidence="3" id="KW-0614">Plasmid</keyword>
<protein>
    <submittedName>
        <fullName evidence="3">Replication initiation protein RepM</fullName>
    </submittedName>
</protein>
<dbReference type="RefSeq" id="WP_263513475.1">
    <property type="nucleotide sequence ID" value="NZ_CP089057.1"/>
</dbReference>
<dbReference type="GO" id="GO:0003887">
    <property type="term" value="F:DNA-directed DNA polymerase activity"/>
    <property type="evidence" value="ECO:0007669"/>
    <property type="project" value="InterPro"/>
</dbReference>
<dbReference type="Pfam" id="PF21205">
    <property type="entry name" value="Rep3_C"/>
    <property type="match status" value="1"/>
</dbReference>
<reference evidence="3" key="1">
    <citation type="journal article" date="2022" name="J Glob Antimicrob Resist">
        <title>Comparative analysis of IMP-4- and OXA-58-containing plasmids of three carbapenemase-producing Acinetobacter ursingii strains in the Netherlands.</title>
        <authorList>
            <person name="Hendrickx A.P.A."/>
            <person name="Schade R.P."/>
            <person name="Landman F."/>
            <person name="Bosch T."/>
            <person name="Schouls L.M."/>
            <person name="van Dijk K."/>
        </authorList>
    </citation>
    <scope>NUCLEOTIDE SEQUENCE</scope>
    <source>
        <strain evidence="3">RIVM_C010559</strain>
    </source>
</reference>
<evidence type="ECO:0000259" key="2">
    <source>
        <dbReference type="Pfam" id="PF01051"/>
    </source>
</evidence>
<dbReference type="Proteomes" id="UP001164064">
    <property type="component" value="Plasmid pRIVM_C010559_6"/>
</dbReference>
<dbReference type="SUPFAM" id="SSF46785">
    <property type="entry name" value="Winged helix' DNA-binding domain"/>
    <property type="match status" value="2"/>
</dbReference>
<name>A0AA46NP44_9GAMM</name>
<geneLocation type="plasmid" evidence="3 4">
    <name>pRIVM_C010559_6</name>
</geneLocation>
<dbReference type="NCBIfam" id="NF038290">
    <property type="entry name" value="repM_Acin"/>
    <property type="match status" value="1"/>
</dbReference>
<evidence type="ECO:0000313" key="3">
    <source>
        <dbReference type="EMBL" id="UYF73912.1"/>
    </source>
</evidence>
<gene>
    <name evidence="3" type="primary">repM</name>
    <name evidence="3" type="ORF">LSO60_19120</name>
</gene>
<dbReference type="InterPro" id="IPR036388">
    <property type="entry name" value="WH-like_DNA-bd_sf"/>
</dbReference>
<proteinExistence type="inferred from homology"/>
<dbReference type="Gene3D" id="1.10.10.10">
    <property type="entry name" value="Winged helix-like DNA-binding domain superfamily/Winged helix DNA-binding domain"/>
    <property type="match status" value="2"/>
</dbReference>
<dbReference type="InterPro" id="IPR000525">
    <property type="entry name" value="Initiator_Rep_WH1"/>
</dbReference>